<evidence type="ECO:0000313" key="6">
    <source>
        <dbReference type="EMBL" id="QEN09675.1"/>
    </source>
</evidence>
<dbReference type="EMBL" id="CP036150">
    <property type="protein sequence ID" value="QEN09675.1"/>
    <property type="molecule type" value="Genomic_DNA"/>
</dbReference>
<dbReference type="KEGG" id="ock:EXM22_17400"/>
<dbReference type="GO" id="GO:0003841">
    <property type="term" value="F:1-acylglycerol-3-phosphate O-acyltransferase activity"/>
    <property type="evidence" value="ECO:0007669"/>
    <property type="project" value="TreeGrafter"/>
</dbReference>
<dbReference type="PANTHER" id="PTHR10434">
    <property type="entry name" value="1-ACYL-SN-GLYCEROL-3-PHOSPHATE ACYLTRANSFERASE"/>
    <property type="match status" value="1"/>
</dbReference>
<dbReference type="CDD" id="cd07989">
    <property type="entry name" value="LPLAT_AGPAT-like"/>
    <property type="match status" value="1"/>
</dbReference>
<dbReference type="Proteomes" id="UP000324209">
    <property type="component" value="Chromosome"/>
</dbReference>
<keyword evidence="4" id="KW-0472">Membrane</keyword>
<keyword evidence="4" id="KW-1133">Transmembrane helix</keyword>
<sequence>MGPPSSADTRWGNLWNHPHRSDHASLEVTDVLLVYRLTTIFGYISSVLLLLLILILVILQNVFRNQRLFDPVIKGLCRQIPRNFGIKVQVEGNLNLDPSRGYVFFSNHVNIFDPILLYGYIPLFLRGIEREEHFSLPLWGTIVRQIGNIPISQRDTKSALNSLKIAGKIIKDGTSIIIFPEGHRTRDGKLQTFKRGPFHLARNAHTDMVPVVLKGLWEVKTIHSLFVKPGSIKIIFAEPIPAQSIQDTSDRDLRVKTRGLIQEILDQNSDA</sequence>
<gene>
    <name evidence="6" type="ORF">EXM22_17400</name>
</gene>
<dbReference type="InterPro" id="IPR002123">
    <property type="entry name" value="Plipid/glycerol_acylTrfase"/>
</dbReference>
<keyword evidence="4" id="KW-0812">Transmembrane</keyword>
<evidence type="ECO:0000256" key="2">
    <source>
        <dbReference type="ARBA" id="ARBA00022679"/>
    </source>
</evidence>
<dbReference type="AlphaFoldDB" id="A0A5C1QNJ5"/>
<dbReference type="SMART" id="SM00563">
    <property type="entry name" value="PlsC"/>
    <property type="match status" value="1"/>
</dbReference>
<feature type="transmembrane region" description="Helical" evidence="4">
    <location>
        <begin position="40"/>
        <end position="59"/>
    </location>
</feature>
<evidence type="ECO:0000313" key="7">
    <source>
        <dbReference type="Proteomes" id="UP000324209"/>
    </source>
</evidence>
<keyword evidence="2 6" id="KW-0808">Transferase</keyword>
<feature type="domain" description="Phospholipid/glycerol acyltransferase" evidence="5">
    <location>
        <begin position="102"/>
        <end position="216"/>
    </location>
</feature>
<comment type="pathway">
    <text evidence="1">Lipid metabolism.</text>
</comment>
<dbReference type="SUPFAM" id="SSF69593">
    <property type="entry name" value="Glycerol-3-phosphate (1)-acyltransferase"/>
    <property type="match status" value="1"/>
</dbReference>
<name>A0A5C1QNJ5_9SPIO</name>
<evidence type="ECO:0000259" key="5">
    <source>
        <dbReference type="SMART" id="SM00563"/>
    </source>
</evidence>
<dbReference type="Pfam" id="PF01553">
    <property type="entry name" value="Acyltransferase"/>
    <property type="match status" value="1"/>
</dbReference>
<protein>
    <submittedName>
        <fullName evidence="6">1-acyl-sn-glycerol-3-phosphate acyltransferase</fullName>
    </submittedName>
</protein>
<dbReference type="OrthoDB" id="9803035at2"/>
<keyword evidence="3 6" id="KW-0012">Acyltransferase</keyword>
<evidence type="ECO:0000256" key="3">
    <source>
        <dbReference type="ARBA" id="ARBA00023315"/>
    </source>
</evidence>
<keyword evidence="7" id="KW-1185">Reference proteome</keyword>
<dbReference type="PANTHER" id="PTHR10434:SF66">
    <property type="entry name" value="PHOSPHOLIPID_GLYCEROL ACYLTRANSFERASE DOMAIN-CONTAINING PROTEIN"/>
    <property type="match status" value="1"/>
</dbReference>
<dbReference type="GO" id="GO:0006654">
    <property type="term" value="P:phosphatidic acid biosynthetic process"/>
    <property type="evidence" value="ECO:0007669"/>
    <property type="project" value="TreeGrafter"/>
</dbReference>
<reference evidence="6 7" key="1">
    <citation type="submission" date="2019-02" db="EMBL/GenBank/DDBJ databases">
        <title>Complete Genome Sequence and Methylome Analysis of free living Spirochaetas.</title>
        <authorList>
            <person name="Fomenkov A."/>
            <person name="Dubinina G."/>
            <person name="Leshcheva N."/>
            <person name="Mikheeva N."/>
            <person name="Grabovich M."/>
            <person name="Vincze T."/>
            <person name="Roberts R.J."/>
        </authorList>
    </citation>
    <scope>NUCLEOTIDE SEQUENCE [LARGE SCALE GENOMIC DNA]</scope>
    <source>
        <strain evidence="6 7">K2</strain>
    </source>
</reference>
<organism evidence="6 7">
    <name type="scientific">Oceanispirochaeta crateris</name>
    <dbReference type="NCBI Taxonomy" id="2518645"/>
    <lineage>
        <taxon>Bacteria</taxon>
        <taxon>Pseudomonadati</taxon>
        <taxon>Spirochaetota</taxon>
        <taxon>Spirochaetia</taxon>
        <taxon>Spirochaetales</taxon>
        <taxon>Spirochaetaceae</taxon>
        <taxon>Oceanispirochaeta</taxon>
    </lineage>
</organism>
<accession>A0A5C1QNJ5</accession>
<evidence type="ECO:0000256" key="1">
    <source>
        <dbReference type="ARBA" id="ARBA00005189"/>
    </source>
</evidence>
<proteinExistence type="predicted"/>
<evidence type="ECO:0000256" key="4">
    <source>
        <dbReference type="SAM" id="Phobius"/>
    </source>
</evidence>